<evidence type="ECO:0000313" key="2">
    <source>
        <dbReference type="Proteomes" id="UP000219688"/>
    </source>
</evidence>
<dbReference type="AlphaFoldDB" id="A0A285VQC2"/>
<protein>
    <submittedName>
        <fullName evidence="1">Uncharacterized protein</fullName>
    </submittedName>
</protein>
<reference evidence="2" key="1">
    <citation type="submission" date="2017-08" db="EMBL/GenBank/DDBJ databases">
        <authorList>
            <person name="Varghese N."/>
            <person name="Submissions S."/>
        </authorList>
    </citation>
    <scope>NUCLEOTIDE SEQUENCE [LARGE SCALE GENOMIC DNA]</scope>
    <source>
        <strain evidence="2">USBA17B2</strain>
    </source>
</reference>
<dbReference type="EMBL" id="OBQK01000007">
    <property type="protein sequence ID" value="SOC56274.1"/>
    <property type="molecule type" value="Genomic_DNA"/>
</dbReference>
<accession>A0A285VQC2</accession>
<evidence type="ECO:0000313" key="1">
    <source>
        <dbReference type="EMBL" id="SOC56274.1"/>
    </source>
</evidence>
<name>A0A285VQC2_9MICO</name>
<proteinExistence type="predicted"/>
<gene>
    <name evidence="1" type="ORF">SAMN05421879_10752</name>
</gene>
<organism evidence="1 2">
    <name type="scientific">Ornithinimicrobium cerasi</name>
    <dbReference type="NCBI Taxonomy" id="2248773"/>
    <lineage>
        <taxon>Bacteria</taxon>
        <taxon>Bacillati</taxon>
        <taxon>Actinomycetota</taxon>
        <taxon>Actinomycetes</taxon>
        <taxon>Micrococcales</taxon>
        <taxon>Ornithinimicrobiaceae</taxon>
        <taxon>Ornithinimicrobium</taxon>
    </lineage>
</organism>
<keyword evidence="2" id="KW-1185">Reference proteome</keyword>
<sequence length="68" mass="7557">MDRDRTVREGYDEPGVRMVDAGTPAAFLDGTTDELARWLWGRGPEPEGGRGDELVLRALREDRSVGIN</sequence>
<dbReference type="Proteomes" id="UP000219688">
    <property type="component" value="Unassembled WGS sequence"/>
</dbReference>